<proteinExistence type="predicted"/>
<dbReference type="SUPFAM" id="SSF49363">
    <property type="entry name" value="Purple acid phosphatase, N-terminal domain"/>
    <property type="match status" value="1"/>
</dbReference>
<sequence length="252" mass="25747">AKAVGEGTSYGIDKTFTTKAAGVAGGGGGGGIADTTAPTFSNILASNISETTADISWRTNEASTSQVEHWTSPSTLSPLDETMTYSHLVHLTGLTPGTTYHYKTMSKDRAGNVAVSDVETFTTLGKAPAAIFTTSDLSISPAEVKIGEAVTITVSVTNTGTAAGSYKVTLKINQAVEATKEVTLDAGASKEVTFTTSKDAGSYSVDVNGLEGSFTVKEKVAPAPPPPTPPPAPPEVEQPINWPLVGGLIAAA</sequence>
<name>X1I9L0_9ZZZZ</name>
<feature type="non-terminal residue" evidence="3">
    <location>
        <position position="1"/>
    </location>
</feature>
<evidence type="ECO:0000256" key="1">
    <source>
        <dbReference type="SAM" id="MobiDB-lite"/>
    </source>
</evidence>
<dbReference type="AlphaFoldDB" id="X1I9L0"/>
<feature type="compositionally biased region" description="Pro residues" evidence="1">
    <location>
        <begin position="222"/>
        <end position="236"/>
    </location>
</feature>
<organism evidence="3">
    <name type="scientific">marine sediment metagenome</name>
    <dbReference type="NCBI Taxonomy" id="412755"/>
    <lineage>
        <taxon>unclassified sequences</taxon>
        <taxon>metagenomes</taxon>
        <taxon>ecological metagenomes</taxon>
    </lineage>
</organism>
<feature type="region of interest" description="Disordered" evidence="1">
    <location>
        <begin position="220"/>
        <end position="240"/>
    </location>
</feature>
<dbReference type="GO" id="GO:0003993">
    <property type="term" value="F:acid phosphatase activity"/>
    <property type="evidence" value="ECO:0007669"/>
    <property type="project" value="InterPro"/>
</dbReference>
<dbReference type="CDD" id="cd00063">
    <property type="entry name" value="FN3"/>
    <property type="match status" value="1"/>
</dbReference>
<reference evidence="3" key="1">
    <citation type="journal article" date="2014" name="Front. Microbiol.">
        <title>High frequency of phylogenetically diverse reductive dehalogenase-homologous genes in deep subseafloor sedimentary metagenomes.</title>
        <authorList>
            <person name="Kawai M."/>
            <person name="Futagami T."/>
            <person name="Toyoda A."/>
            <person name="Takaki Y."/>
            <person name="Nishi S."/>
            <person name="Hori S."/>
            <person name="Arai W."/>
            <person name="Tsubouchi T."/>
            <person name="Morono Y."/>
            <person name="Uchiyama I."/>
            <person name="Ito T."/>
            <person name="Fujiyama A."/>
            <person name="Inagaki F."/>
            <person name="Takami H."/>
        </authorList>
    </citation>
    <scope>NUCLEOTIDE SEQUENCE</scope>
    <source>
        <strain evidence="3">Expedition CK06-06</strain>
    </source>
</reference>
<feature type="non-terminal residue" evidence="3">
    <location>
        <position position="252"/>
    </location>
</feature>
<dbReference type="GO" id="GO:0046872">
    <property type="term" value="F:metal ion binding"/>
    <property type="evidence" value="ECO:0007669"/>
    <property type="project" value="InterPro"/>
</dbReference>
<dbReference type="InterPro" id="IPR003961">
    <property type="entry name" value="FN3_dom"/>
</dbReference>
<comment type="caution">
    <text evidence="3">The sequence shown here is derived from an EMBL/GenBank/DDBJ whole genome shotgun (WGS) entry which is preliminary data.</text>
</comment>
<dbReference type="InterPro" id="IPR011635">
    <property type="entry name" value="CARDB"/>
</dbReference>
<dbReference type="Pfam" id="PF07705">
    <property type="entry name" value="CARDB"/>
    <property type="match status" value="1"/>
</dbReference>
<gene>
    <name evidence="3" type="ORF">S03H2_57156</name>
</gene>
<dbReference type="PROSITE" id="PS50853">
    <property type="entry name" value="FN3"/>
    <property type="match status" value="1"/>
</dbReference>
<dbReference type="InterPro" id="IPR013783">
    <property type="entry name" value="Ig-like_fold"/>
</dbReference>
<dbReference type="InterPro" id="IPR008963">
    <property type="entry name" value="Purple_acid_Pase-like_N"/>
</dbReference>
<dbReference type="InterPro" id="IPR015914">
    <property type="entry name" value="PAPs_N"/>
</dbReference>
<dbReference type="Gene3D" id="2.60.40.380">
    <property type="entry name" value="Purple acid phosphatase-like, N-terminal"/>
    <property type="match status" value="1"/>
</dbReference>
<evidence type="ECO:0000313" key="3">
    <source>
        <dbReference type="EMBL" id="GAH79091.1"/>
    </source>
</evidence>
<evidence type="ECO:0000259" key="2">
    <source>
        <dbReference type="PROSITE" id="PS50853"/>
    </source>
</evidence>
<accession>X1I9L0</accession>
<protein>
    <recommendedName>
        <fullName evidence="2">Fibronectin type-III domain-containing protein</fullName>
    </recommendedName>
</protein>
<feature type="domain" description="Fibronectin type-III" evidence="2">
    <location>
        <begin position="39"/>
        <end position="126"/>
    </location>
</feature>
<dbReference type="EMBL" id="BARU01036618">
    <property type="protein sequence ID" value="GAH79091.1"/>
    <property type="molecule type" value="Genomic_DNA"/>
</dbReference>
<dbReference type="Gene3D" id="2.60.40.10">
    <property type="entry name" value="Immunoglobulins"/>
    <property type="match status" value="1"/>
</dbReference>
<dbReference type="Pfam" id="PF16656">
    <property type="entry name" value="Pur_ac_phosph_N"/>
    <property type="match status" value="1"/>
</dbReference>